<feature type="non-terminal residue" evidence="1">
    <location>
        <position position="1"/>
    </location>
</feature>
<accession>A0A7V8SX52</accession>
<dbReference type="EMBL" id="JACDQQ010001128">
    <property type="protein sequence ID" value="MBA0085634.1"/>
    <property type="molecule type" value="Genomic_DNA"/>
</dbReference>
<dbReference type="PANTHER" id="PTHR38591">
    <property type="entry name" value="HYDROLASE"/>
    <property type="match status" value="1"/>
</dbReference>
<evidence type="ECO:0000313" key="1">
    <source>
        <dbReference type="EMBL" id="MBA0085634.1"/>
    </source>
</evidence>
<dbReference type="Pfam" id="PF17186">
    <property type="entry name" value="Lipocalin_9"/>
    <property type="match status" value="1"/>
</dbReference>
<name>A0A7V8SX52_9BACT</name>
<reference evidence="1" key="1">
    <citation type="submission" date="2020-06" db="EMBL/GenBank/DDBJ databases">
        <title>Legume-microbial interactions unlock mineral nutrients during tropical forest succession.</title>
        <authorList>
            <person name="Epihov D.Z."/>
        </authorList>
    </citation>
    <scope>NUCLEOTIDE SEQUENCE [LARGE SCALE GENOMIC DNA]</scope>
    <source>
        <strain evidence="1">Pan2503</strain>
    </source>
</reference>
<dbReference type="Proteomes" id="UP000567293">
    <property type="component" value="Unassembled WGS sequence"/>
</dbReference>
<dbReference type="AlphaFoldDB" id="A0A7V8SX52"/>
<organism evidence="1 2">
    <name type="scientific">Candidatus Acidiferrum panamense</name>
    <dbReference type="NCBI Taxonomy" id="2741543"/>
    <lineage>
        <taxon>Bacteria</taxon>
        <taxon>Pseudomonadati</taxon>
        <taxon>Acidobacteriota</taxon>
        <taxon>Terriglobia</taxon>
        <taxon>Candidatus Acidiferrales</taxon>
        <taxon>Candidatus Acidiferrum</taxon>
    </lineage>
</organism>
<sequence>EWFTDLLEPVHAGWDWFSVQLEAHTELMLFQLRRLDGTADPYSAGTYIDRNGKATHLKKGDFQLQPLEFWTSPLTHARYPVRWRISIPSYKVTLDCAAALPNQELPSDGVGPTYWEGAVRYSGSATGVGYLEMTGYDKPIRL</sequence>
<dbReference type="Gene3D" id="2.40.370.10">
    <property type="entry name" value="AttH-like domain"/>
    <property type="match status" value="1"/>
</dbReference>
<dbReference type="InterPro" id="IPR023374">
    <property type="entry name" value="AttH-like_dom_sf"/>
</dbReference>
<keyword evidence="2" id="KW-1185">Reference proteome</keyword>
<dbReference type="SUPFAM" id="SSF159245">
    <property type="entry name" value="AttH-like"/>
    <property type="match status" value="1"/>
</dbReference>
<evidence type="ECO:0000313" key="2">
    <source>
        <dbReference type="Proteomes" id="UP000567293"/>
    </source>
</evidence>
<comment type="caution">
    <text evidence="1">The sequence shown here is derived from an EMBL/GenBank/DDBJ whole genome shotgun (WGS) entry which is preliminary data.</text>
</comment>
<proteinExistence type="predicted"/>
<dbReference type="PANTHER" id="PTHR38591:SF1">
    <property type="entry name" value="BLL1000 PROTEIN"/>
    <property type="match status" value="1"/>
</dbReference>
<gene>
    <name evidence="1" type="ORF">HRJ53_11615</name>
</gene>
<protein>
    <submittedName>
        <fullName evidence="1">Lipocalin family protein</fullName>
    </submittedName>
</protein>